<evidence type="ECO:0000256" key="5">
    <source>
        <dbReference type="ARBA" id="ARBA00023163"/>
    </source>
</evidence>
<dbReference type="PANTHER" id="PTHR46577">
    <property type="entry name" value="HTH-TYPE TRANSCRIPTIONAL REGULATORY PROTEIN GABR"/>
    <property type="match status" value="1"/>
</dbReference>
<dbReference type="InterPro" id="IPR015422">
    <property type="entry name" value="PyrdxlP-dep_Trfase_small"/>
</dbReference>
<sequence length="487" mass="52009">MQNEAEPPSYQQIASRLRTAIQRGDLAPGAKLPSVRHLAQIEQVSAPTAEHALRLLEAAGLVVARPRSGFYVAAGKLAEPQPALPRAMARPVTLTASVHQLFARVRSPDLVALGAASPCAEWLPEKALARSLLSASRRLGPSALAYSVPPGRLDLRSQIARRAARWGLHLSPDQLIVTHGQSQAMRLALQVTCQRGDVVAIESPCYFGTLMLMRSLGLRAIAVPTHPRSGMDLAALERILRTHPVSAVVAVPTANNPLGFTMPVAGKRRLVELLDDAGVPLIEDDVYGDLSAGKPRAPACKAFDESGNVLYCTSVSKTMAPGWRIGWIAPGHRFDAVLEARVEASLAGTPLLEAALAEMFASGDYDRHLRRYGQRIKDSVRTISARIAATWPEGTRLRCPDDGFLLWVELPACVDALSLYEAAGSEGISISPGVMFCPEGHSYGHHVRINCAQPTTPKLLAALDRIGTLAAAQAGSRALPAVAAQAQ</sequence>
<keyword evidence="2" id="KW-0663">Pyridoxal phosphate</keyword>
<dbReference type="CDD" id="cd00609">
    <property type="entry name" value="AAT_like"/>
    <property type="match status" value="1"/>
</dbReference>
<evidence type="ECO:0000256" key="4">
    <source>
        <dbReference type="ARBA" id="ARBA00023125"/>
    </source>
</evidence>
<dbReference type="CDD" id="cd07377">
    <property type="entry name" value="WHTH_GntR"/>
    <property type="match status" value="1"/>
</dbReference>
<dbReference type="InterPro" id="IPR015424">
    <property type="entry name" value="PyrdxlP-dep_Trfase"/>
</dbReference>
<dbReference type="PROSITE" id="PS50949">
    <property type="entry name" value="HTH_GNTR"/>
    <property type="match status" value="1"/>
</dbReference>
<evidence type="ECO:0000313" key="7">
    <source>
        <dbReference type="EMBL" id="MDF3835972.1"/>
    </source>
</evidence>
<comment type="caution">
    <text evidence="7">The sequence shown here is derived from an EMBL/GenBank/DDBJ whole genome shotgun (WGS) entry which is preliminary data.</text>
</comment>
<dbReference type="InterPro" id="IPR004839">
    <property type="entry name" value="Aminotransferase_I/II_large"/>
</dbReference>
<dbReference type="InterPro" id="IPR036390">
    <property type="entry name" value="WH_DNA-bd_sf"/>
</dbReference>
<organism evidence="7 8">
    <name type="scientific">Cupriavidus basilensis</name>
    <dbReference type="NCBI Taxonomy" id="68895"/>
    <lineage>
        <taxon>Bacteria</taxon>
        <taxon>Pseudomonadati</taxon>
        <taxon>Pseudomonadota</taxon>
        <taxon>Betaproteobacteria</taxon>
        <taxon>Burkholderiales</taxon>
        <taxon>Burkholderiaceae</taxon>
        <taxon>Cupriavidus</taxon>
    </lineage>
</organism>
<dbReference type="Gene3D" id="1.10.10.10">
    <property type="entry name" value="Winged helix-like DNA-binding domain superfamily/Winged helix DNA-binding domain"/>
    <property type="match status" value="1"/>
</dbReference>
<dbReference type="SUPFAM" id="SSF46785">
    <property type="entry name" value="Winged helix' DNA-binding domain"/>
    <property type="match status" value="1"/>
</dbReference>
<keyword evidence="7" id="KW-0808">Transferase</keyword>
<comment type="similarity">
    <text evidence="1">In the C-terminal section; belongs to the class-I pyridoxal-phosphate-dependent aminotransferase family.</text>
</comment>
<dbReference type="InterPro" id="IPR000524">
    <property type="entry name" value="Tscrpt_reg_HTH_GntR"/>
</dbReference>
<dbReference type="Gene3D" id="3.40.640.10">
    <property type="entry name" value="Type I PLP-dependent aspartate aminotransferase-like (Major domain)"/>
    <property type="match status" value="1"/>
</dbReference>
<dbReference type="SMART" id="SM00345">
    <property type="entry name" value="HTH_GNTR"/>
    <property type="match status" value="1"/>
</dbReference>
<dbReference type="PANTHER" id="PTHR46577:SF2">
    <property type="entry name" value="TRANSCRIPTIONAL REGULATORY PROTEIN"/>
    <property type="match status" value="1"/>
</dbReference>
<keyword evidence="7" id="KW-0032">Aminotransferase</keyword>
<dbReference type="Pfam" id="PF00392">
    <property type="entry name" value="GntR"/>
    <property type="match status" value="1"/>
</dbReference>
<accession>A0ABT6ATL5</accession>
<dbReference type="Gene3D" id="3.90.1150.10">
    <property type="entry name" value="Aspartate Aminotransferase, domain 1"/>
    <property type="match status" value="1"/>
</dbReference>
<dbReference type="EMBL" id="JARJLM010000400">
    <property type="protein sequence ID" value="MDF3835972.1"/>
    <property type="molecule type" value="Genomic_DNA"/>
</dbReference>
<gene>
    <name evidence="7" type="ORF">P3W85_23910</name>
</gene>
<evidence type="ECO:0000256" key="3">
    <source>
        <dbReference type="ARBA" id="ARBA00023015"/>
    </source>
</evidence>
<evidence type="ECO:0000259" key="6">
    <source>
        <dbReference type="PROSITE" id="PS50949"/>
    </source>
</evidence>
<dbReference type="Pfam" id="PF00155">
    <property type="entry name" value="Aminotran_1_2"/>
    <property type="match status" value="1"/>
</dbReference>
<dbReference type="InterPro" id="IPR051446">
    <property type="entry name" value="HTH_trans_reg/aminotransferase"/>
</dbReference>
<feature type="domain" description="HTH gntR-type" evidence="6">
    <location>
        <begin position="7"/>
        <end position="75"/>
    </location>
</feature>
<dbReference type="InterPro" id="IPR015421">
    <property type="entry name" value="PyrdxlP-dep_Trfase_major"/>
</dbReference>
<evidence type="ECO:0000313" key="8">
    <source>
        <dbReference type="Proteomes" id="UP001216674"/>
    </source>
</evidence>
<dbReference type="Proteomes" id="UP001216674">
    <property type="component" value="Unassembled WGS sequence"/>
</dbReference>
<name>A0ABT6ATL5_9BURK</name>
<keyword evidence="3" id="KW-0805">Transcription regulation</keyword>
<reference evidence="7 8" key="1">
    <citation type="submission" date="2023-03" db="EMBL/GenBank/DDBJ databases">
        <title>Draft assemblies of triclosan tolerant bacteria isolated from returned activated sludge.</title>
        <authorList>
            <person name="Van Hamelsveld S."/>
        </authorList>
    </citation>
    <scope>NUCLEOTIDE SEQUENCE [LARGE SCALE GENOMIC DNA]</scope>
    <source>
        <strain evidence="7 8">GW210010_S58</strain>
    </source>
</reference>
<protein>
    <submittedName>
        <fullName evidence="7">PLP-dependent aminotransferase family protein</fullName>
    </submittedName>
</protein>
<dbReference type="InterPro" id="IPR036388">
    <property type="entry name" value="WH-like_DNA-bd_sf"/>
</dbReference>
<evidence type="ECO:0000256" key="2">
    <source>
        <dbReference type="ARBA" id="ARBA00022898"/>
    </source>
</evidence>
<keyword evidence="4" id="KW-0238">DNA-binding</keyword>
<dbReference type="RefSeq" id="WP_276266599.1">
    <property type="nucleotide sequence ID" value="NZ_JARJLM010000400.1"/>
</dbReference>
<keyword evidence="5" id="KW-0804">Transcription</keyword>
<evidence type="ECO:0000256" key="1">
    <source>
        <dbReference type="ARBA" id="ARBA00005384"/>
    </source>
</evidence>
<proteinExistence type="inferred from homology"/>
<dbReference type="GO" id="GO:0008483">
    <property type="term" value="F:transaminase activity"/>
    <property type="evidence" value="ECO:0007669"/>
    <property type="project" value="UniProtKB-KW"/>
</dbReference>
<dbReference type="SUPFAM" id="SSF53383">
    <property type="entry name" value="PLP-dependent transferases"/>
    <property type="match status" value="1"/>
</dbReference>
<keyword evidence="8" id="KW-1185">Reference proteome</keyword>